<organism evidence="1 2">
    <name type="scientific">Enterobacter agglomerans</name>
    <name type="common">Erwinia herbicola</name>
    <name type="synonym">Pantoea agglomerans</name>
    <dbReference type="NCBI Taxonomy" id="549"/>
    <lineage>
        <taxon>Bacteria</taxon>
        <taxon>Pseudomonadati</taxon>
        <taxon>Pseudomonadota</taxon>
        <taxon>Gammaproteobacteria</taxon>
        <taxon>Enterobacterales</taxon>
        <taxon>Erwiniaceae</taxon>
        <taxon>Pantoea</taxon>
        <taxon>Pantoea agglomerans group</taxon>
    </lineage>
</organism>
<dbReference type="EMBL" id="QGHE01000024">
    <property type="protein sequence ID" value="PWJ72668.1"/>
    <property type="molecule type" value="Genomic_DNA"/>
</dbReference>
<evidence type="ECO:0000313" key="2">
    <source>
        <dbReference type="Proteomes" id="UP000245996"/>
    </source>
</evidence>
<sequence>MWGKERWLTDSPGELLHFSYNIGGICLAGLDSTVNEQIYGSLSGRMEWPEKQPGAVDNAPVLLFLHHNIFPSGICALDETMCRGLSEFEELIRRYPDRLLAVSLGHVHRPVAGTFAGIPANICGSVCPANPLWFGAVNVPPALENPMMMIHRYEQGKLSSQHICVC</sequence>
<reference evidence="1 2" key="1">
    <citation type="submission" date="2018-05" db="EMBL/GenBank/DDBJ databases">
        <title>Genomic Encyclopedia of Type Strains, Phase IV (KMG-V): Genome sequencing to study the core and pangenomes of soil and plant-associated prokaryotes.</title>
        <authorList>
            <person name="Whitman W."/>
        </authorList>
    </citation>
    <scope>NUCLEOTIDE SEQUENCE [LARGE SCALE GENOMIC DNA]</scope>
    <source>
        <strain evidence="1 2">PNG 92-11</strain>
    </source>
</reference>
<dbReference type="Gene3D" id="3.60.21.10">
    <property type="match status" value="1"/>
</dbReference>
<name>A0ABD6XJJ8_ENTAG</name>
<dbReference type="Proteomes" id="UP000245996">
    <property type="component" value="Unassembled WGS sequence"/>
</dbReference>
<dbReference type="AlphaFoldDB" id="A0ABD6XJJ8"/>
<protein>
    <recommendedName>
        <fullName evidence="3">3',5'-cyclic-nucleotide phosphodiesterase</fullName>
    </recommendedName>
</protein>
<evidence type="ECO:0008006" key="3">
    <source>
        <dbReference type="Google" id="ProtNLM"/>
    </source>
</evidence>
<dbReference type="SUPFAM" id="SSF56300">
    <property type="entry name" value="Metallo-dependent phosphatases"/>
    <property type="match status" value="1"/>
</dbReference>
<evidence type="ECO:0000313" key="1">
    <source>
        <dbReference type="EMBL" id="PWJ72668.1"/>
    </source>
</evidence>
<comment type="caution">
    <text evidence="1">The sequence shown here is derived from an EMBL/GenBank/DDBJ whole genome shotgun (WGS) entry which is preliminary data.</text>
</comment>
<accession>A0ABD6XJJ8</accession>
<gene>
    <name evidence="1" type="ORF">C7430_12414</name>
</gene>
<proteinExistence type="predicted"/>
<dbReference type="InterPro" id="IPR029052">
    <property type="entry name" value="Metallo-depent_PP-like"/>
</dbReference>